<feature type="compositionally biased region" description="Polar residues" evidence="1">
    <location>
        <begin position="273"/>
        <end position="296"/>
    </location>
</feature>
<sequence>MPRRLAATLVATALTAGPAVLLGAAPAHATGDHGPARGTSGAVVLRAGLNVGLLNKTLDVPLNAVLNEVHAPASANKTALTVNLDGIGHGKPFSVLRADVATARATADHRKAEGYANLVHAEVHLPGLPLLSLIEVQQVTATAVCEAGKAPRATSNVLGSVRVLGKKVTLTAGGTTEVKVPGVGEVRLDLSKRSTTARKAAATALDLNVSVNPLKLNVADVRGRVTLAQATCTTPGGKTPRPGGSGGTGGGQPQPSGGTRPAGDSKPAGGKDTQVNQPGSRPSTQNLAETGGSSATPYLAGGAALLVVAGAGSMVYARRRTAARQTGRG</sequence>
<dbReference type="NCBIfam" id="NF041527">
    <property type="entry name" value="SCO1860_LAETG"/>
    <property type="match status" value="1"/>
</dbReference>
<name>A0A1D7VWN7_9ACTN</name>
<organism evidence="4 5">
    <name type="scientific">Streptomyces lydicus</name>
    <dbReference type="NCBI Taxonomy" id="47763"/>
    <lineage>
        <taxon>Bacteria</taxon>
        <taxon>Bacillati</taxon>
        <taxon>Actinomycetota</taxon>
        <taxon>Actinomycetes</taxon>
        <taxon>Kitasatosporales</taxon>
        <taxon>Streptomycetaceae</taxon>
        <taxon>Streptomyces</taxon>
    </lineage>
</organism>
<feature type="region of interest" description="Disordered" evidence="1">
    <location>
        <begin position="231"/>
        <end position="296"/>
    </location>
</feature>
<proteinExistence type="predicted"/>
<evidence type="ECO:0008006" key="6">
    <source>
        <dbReference type="Google" id="ProtNLM"/>
    </source>
</evidence>
<keyword evidence="5" id="KW-1185">Reference proteome</keyword>
<evidence type="ECO:0000313" key="4">
    <source>
        <dbReference type="EMBL" id="AOP51104.1"/>
    </source>
</evidence>
<evidence type="ECO:0000256" key="2">
    <source>
        <dbReference type="SAM" id="Phobius"/>
    </source>
</evidence>
<keyword evidence="3" id="KW-0732">Signal</keyword>
<dbReference type="InterPro" id="IPR048202">
    <property type="entry name" value="SCO1860-like"/>
</dbReference>
<dbReference type="Proteomes" id="UP000094094">
    <property type="component" value="Chromosome"/>
</dbReference>
<protein>
    <recommendedName>
        <fullName evidence="6">LPXTG cell wall anchor domain-containing protein</fullName>
    </recommendedName>
</protein>
<dbReference type="EMBL" id="CP017157">
    <property type="protein sequence ID" value="AOP51104.1"/>
    <property type="molecule type" value="Genomic_DNA"/>
</dbReference>
<feature type="signal peptide" evidence="3">
    <location>
        <begin position="1"/>
        <end position="29"/>
    </location>
</feature>
<dbReference type="RefSeq" id="WP_069573583.1">
    <property type="nucleotide sequence ID" value="NZ_CP017157.1"/>
</dbReference>
<reference evidence="4 5" key="1">
    <citation type="submission" date="2016-09" db="EMBL/GenBank/DDBJ databases">
        <title>Complete genome sequencing of Streptomyces lydicus 103 and metabolic pathways analysis of antibiotic biosynthesis.</title>
        <authorList>
            <person name="Jia N."/>
            <person name="Ding M.-Z."/>
            <person name="Gao F."/>
            <person name="Yuan Y.-J."/>
        </authorList>
    </citation>
    <scope>NUCLEOTIDE SEQUENCE [LARGE SCALE GENOMIC DNA]</scope>
    <source>
        <strain evidence="4 5">103</strain>
    </source>
</reference>
<dbReference type="AlphaFoldDB" id="A0A1D7VWN7"/>
<feature type="compositionally biased region" description="Gly residues" evidence="1">
    <location>
        <begin position="243"/>
        <end position="252"/>
    </location>
</feature>
<accession>A0A1D7VWN7</accession>
<dbReference type="KEGG" id="slc:SL103_09855"/>
<feature type="transmembrane region" description="Helical" evidence="2">
    <location>
        <begin position="298"/>
        <end position="317"/>
    </location>
</feature>
<keyword evidence="2" id="KW-0472">Membrane</keyword>
<evidence type="ECO:0000256" key="3">
    <source>
        <dbReference type="SAM" id="SignalP"/>
    </source>
</evidence>
<gene>
    <name evidence="4" type="ORF">SL103_09855</name>
</gene>
<keyword evidence="2" id="KW-1133">Transmembrane helix</keyword>
<evidence type="ECO:0000313" key="5">
    <source>
        <dbReference type="Proteomes" id="UP000094094"/>
    </source>
</evidence>
<dbReference type="NCBIfam" id="NF040603">
    <property type="entry name" value="choice_anch_P"/>
    <property type="match status" value="1"/>
</dbReference>
<keyword evidence="2" id="KW-0812">Transmembrane</keyword>
<evidence type="ECO:0000256" key="1">
    <source>
        <dbReference type="SAM" id="MobiDB-lite"/>
    </source>
</evidence>
<dbReference type="NCBIfam" id="NF041528">
    <property type="entry name" value="strep_LAETG"/>
    <property type="match status" value="1"/>
</dbReference>
<feature type="chain" id="PRO_5009101371" description="LPXTG cell wall anchor domain-containing protein" evidence="3">
    <location>
        <begin position="30"/>
        <end position="329"/>
    </location>
</feature>
<feature type="compositionally biased region" description="Low complexity" evidence="1">
    <location>
        <begin position="233"/>
        <end position="242"/>
    </location>
</feature>